<evidence type="ECO:0000313" key="3">
    <source>
        <dbReference type="Proteomes" id="UP000266841"/>
    </source>
</evidence>
<name>K0S4P4_THAOC</name>
<reference evidence="2 3" key="1">
    <citation type="journal article" date="2012" name="Genome Biol.">
        <title>Genome and low-iron response of an oceanic diatom adapted to chronic iron limitation.</title>
        <authorList>
            <person name="Lommer M."/>
            <person name="Specht M."/>
            <person name="Roy A.S."/>
            <person name="Kraemer L."/>
            <person name="Andreson R."/>
            <person name="Gutowska M.A."/>
            <person name="Wolf J."/>
            <person name="Bergner S.V."/>
            <person name="Schilhabel M.B."/>
            <person name="Klostermeier U.C."/>
            <person name="Beiko R.G."/>
            <person name="Rosenstiel P."/>
            <person name="Hippler M."/>
            <person name="Laroche J."/>
        </authorList>
    </citation>
    <scope>NUCLEOTIDE SEQUENCE [LARGE SCALE GENOMIC DNA]</scope>
    <source>
        <strain evidence="2 3">CCMP1005</strain>
    </source>
</reference>
<proteinExistence type="predicted"/>
<protein>
    <submittedName>
        <fullName evidence="2">Uncharacterized protein</fullName>
    </submittedName>
</protein>
<dbReference type="EMBL" id="AGNL01021403">
    <property type="protein sequence ID" value="EJK60195.1"/>
    <property type="molecule type" value="Genomic_DNA"/>
</dbReference>
<organism evidence="2 3">
    <name type="scientific">Thalassiosira oceanica</name>
    <name type="common">Marine diatom</name>
    <dbReference type="NCBI Taxonomy" id="159749"/>
    <lineage>
        <taxon>Eukaryota</taxon>
        <taxon>Sar</taxon>
        <taxon>Stramenopiles</taxon>
        <taxon>Ochrophyta</taxon>
        <taxon>Bacillariophyta</taxon>
        <taxon>Coscinodiscophyceae</taxon>
        <taxon>Thalassiosirophycidae</taxon>
        <taxon>Thalassiosirales</taxon>
        <taxon>Thalassiosiraceae</taxon>
        <taxon>Thalassiosira</taxon>
    </lineage>
</organism>
<feature type="region of interest" description="Disordered" evidence="1">
    <location>
        <begin position="77"/>
        <end position="105"/>
    </location>
</feature>
<evidence type="ECO:0000313" key="2">
    <source>
        <dbReference type="EMBL" id="EJK60195.1"/>
    </source>
</evidence>
<sequence>MGPSTRSIGMSNIAFETSSSSLADHSLSDSLANIEERESELDVAIKTIASASALGTEERLTGGSWVRRRASKRISMMSNLSDVDEEKELPTQQPSAVEKEVTPASQEYDADALFTDSLPDEIKIVINNLPSLQPMPSTECQERERRGSGVLKLANSKNRSENSSMSSIDTANFTGDFYCWKSVSSS</sequence>
<evidence type="ECO:0000256" key="1">
    <source>
        <dbReference type="SAM" id="MobiDB-lite"/>
    </source>
</evidence>
<feature type="region of interest" description="Disordered" evidence="1">
    <location>
        <begin position="134"/>
        <end position="171"/>
    </location>
</feature>
<gene>
    <name evidence="2" type="ORF">THAOC_19500</name>
</gene>
<keyword evidence="3" id="KW-1185">Reference proteome</keyword>
<accession>K0S4P4</accession>
<dbReference type="Proteomes" id="UP000266841">
    <property type="component" value="Unassembled WGS sequence"/>
</dbReference>
<feature type="compositionally biased region" description="Low complexity" evidence="1">
    <location>
        <begin position="155"/>
        <end position="167"/>
    </location>
</feature>
<comment type="caution">
    <text evidence="2">The sequence shown here is derived from an EMBL/GenBank/DDBJ whole genome shotgun (WGS) entry which is preliminary data.</text>
</comment>
<dbReference type="AlphaFoldDB" id="K0S4P4"/>